<sequence length="370" mass="39771">MTVAPTPPGRLGQPLAPAEAQAFLLALDDWVRARRVELDEVDAAALAAGRGEEVAADMVLSLALWQAVQQRYQLINATFDGGRVGPVEAERLSTQVWGRLDGDLGAGLAVSLPEACRLSDALAGQLRTRLALVPGADASAARIKDLRAHLERVRDQVELEPGTLRDAARATLDRLLRRLDQVTERAQRGADVGGLLPPLEQDASIFERDLIVGNSERRAARADLHATQALRRELIARASTIATLAERCVRAVEPAPRYAIPDVEALGPVPSTPDEIGAFRQRLQRVAQALDIAEGAYADALAERTQLVDLLDALRAKADAHGLGEEADLAASEDKARAVLAREPTPLPVARSLVATYQSWLTHVLTEESA</sequence>
<keyword evidence="1" id="KW-0175">Coiled coil</keyword>
<evidence type="ECO:0000256" key="1">
    <source>
        <dbReference type="SAM" id="Coils"/>
    </source>
</evidence>
<dbReference type="RefSeq" id="WP_166320089.1">
    <property type="nucleotide sequence ID" value="NZ_CP049866.1"/>
</dbReference>
<proteinExistence type="predicted"/>
<keyword evidence="3" id="KW-1185">Reference proteome</keyword>
<organism evidence="2 3">
    <name type="scientific">Nocardioides piscis</name>
    <dbReference type="NCBI Taxonomy" id="2714938"/>
    <lineage>
        <taxon>Bacteria</taxon>
        <taxon>Bacillati</taxon>
        <taxon>Actinomycetota</taxon>
        <taxon>Actinomycetes</taxon>
        <taxon>Propionibacteriales</taxon>
        <taxon>Nocardioidaceae</taxon>
        <taxon>Nocardioides</taxon>
    </lineage>
</organism>
<evidence type="ECO:0000313" key="2">
    <source>
        <dbReference type="EMBL" id="QIK76553.1"/>
    </source>
</evidence>
<protein>
    <submittedName>
        <fullName evidence="2">Uncharacterized protein</fullName>
    </submittedName>
</protein>
<dbReference type="EMBL" id="CP049866">
    <property type="protein sequence ID" value="QIK76553.1"/>
    <property type="molecule type" value="Genomic_DNA"/>
</dbReference>
<gene>
    <name evidence="2" type="ORF">G7071_15125</name>
</gene>
<name>A0A6G7YIB8_9ACTN</name>
<accession>A0A6G7YIB8</accession>
<dbReference type="AlphaFoldDB" id="A0A6G7YIB8"/>
<feature type="coiled-coil region" evidence="1">
    <location>
        <begin position="136"/>
        <end position="185"/>
    </location>
</feature>
<evidence type="ECO:0000313" key="3">
    <source>
        <dbReference type="Proteomes" id="UP000502035"/>
    </source>
</evidence>
<dbReference type="KEGG" id="npi:G7071_15125"/>
<reference evidence="2 3" key="1">
    <citation type="submission" date="2020-03" db="EMBL/GenBank/DDBJ databases">
        <title>Nocardioides sp. nov., isolated from fish.</title>
        <authorList>
            <person name="Hyun D.-W."/>
            <person name="Bae J.-W."/>
        </authorList>
    </citation>
    <scope>NUCLEOTIDE SEQUENCE [LARGE SCALE GENOMIC DNA]</scope>
    <source>
        <strain evidence="2 3">HDW12A</strain>
    </source>
</reference>
<dbReference type="Proteomes" id="UP000502035">
    <property type="component" value="Chromosome"/>
</dbReference>